<evidence type="ECO:0000313" key="2">
    <source>
        <dbReference type="Proteomes" id="UP001500074"/>
    </source>
</evidence>
<name>A0ABP9RDH5_9GAMM</name>
<sequence>MDDATSVIADYRRWQRFQRQDQLQREHAAALRKLADSGAMASRVTQGYRSMADKGVQEGACYRTLFRRQREDATALACEGWLFVRRVLAEGGTTRVRATLMEGFTLEAGFVDPAQHSPNKITLEIFDEILIQRDMQLGCRIDRHDDQRDTHFVTFLDSVRGDLAKYMK</sequence>
<protein>
    <submittedName>
        <fullName evidence="1">Uncharacterized protein</fullName>
    </submittedName>
</protein>
<reference evidence="2" key="1">
    <citation type="journal article" date="2019" name="Int. J. Syst. Evol. Microbiol.">
        <title>The Global Catalogue of Microorganisms (GCM) 10K type strain sequencing project: providing services to taxonomists for standard genome sequencing and annotation.</title>
        <authorList>
            <consortium name="The Broad Institute Genomics Platform"/>
            <consortium name="The Broad Institute Genome Sequencing Center for Infectious Disease"/>
            <person name="Wu L."/>
            <person name="Ma J."/>
        </authorList>
    </citation>
    <scope>NUCLEOTIDE SEQUENCE [LARGE SCALE GENOMIC DNA]</scope>
    <source>
        <strain evidence="2">JCM 18472</strain>
    </source>
</reference>
<dbReference type="RefSeq" id="WP_031383196.1">
    <property type="nucleotide sequence ID" value="NZ_BAABKI010000018.1"/>
</dbReference>
<gene>
    <name evidence="1" type="ORF">GCM10023342_17830</name>
</gene>
<comment type="caution">
    <text evidence="1">The sequence shown here is derived from an EMBL/GenBank/DDBJ whole genome shotgun (WGS) entry which is preliminary data.</text>
</comment>
<proteinExistence type="predicted"/>
<accession>A0ABP9RDH5</accession>
<evidence type="ECO:0000313" key="1">
    <source>
        <dbReference type="EMBL" id="GAA5175157.1"/>
    </source>
</evidence>
<dbReference type="Proteomes" id="UP001500074">
    <property type="component" value="Unassembled WGS sequence"/>
</dbReference>
<dbReference type="EMBL" id="BAABKI010000018">
    <property type="protein sequence ID" value="GAA5175157.1"/>
    <property type="molecule type" value="Genomic_DNA"/>
</dbReference>
<organism evidence="1 2">
    <name type="scientific">Modicisalibacter zincidurans</name>
    <dbReference type="NCBI Taxonomy" id="1178777"/>
    <lineage>
        <taxon>Bacteria</taxon>
        <taxon>Pseudomonadati</taxon>
        <taxon>Pseudomonadota</taxon>
        <taxon>Gammaproteobacteria</taxon>
        <taxon>Oceanospirillales</taxon>
        <taxon>Halomonadaceae</taxon>
        <taxon>Modicisalibacter</taxon>
    </lineage>
</organism>
<keyword evidence="2" id="KW-1185">Reference proteome</keyword>